<evidence type="ECO:0000313" key="2">
    <source>
        <dbReference type="EMBL" id="MFC3927137.1"/>
    </source>
</evidence>
<keyword evidence="1" id="KW-1133">Transmembrane helix</keyword>
<feature type="transmembrane region" description="Helical" evidence="1">
    <location>
        <begin position="40"/>
        <end position="61"/>
    </location>
</feature>
<comment type="caution">
    <text evidence="2">The sequence shown here is derived from an EMBL/GenBank/DDBJ whole genome shotgun (WGS) entry which is preliminary data.</text>
</comment>
<proteinExistence type="predicted"/>
<sequence length="258" mass="29762">MARKKKKDDEGLLDLSIELQSDSEERFARFSHWQKQYRKWIIITMIAVITVGVAFLSRQVLRSTVTIEPNTADPTKQIALADAESSEFTWTYEQIEQFLEEDADLNLTEIIEKYGKPNQASTYEETLVISYDSKKRPIPSTVFLSFEQVSGSKDYHFKWLNYSWLTSQDYPVDDTRDFTMSKADYESLSVNQISYQDAVALLGLPHQAYLSGESEPFESKSALLIYKQSDTEKVELTFTKNQEGNLMLTHKGENVWSK</sequence>
<dbReference type="Proteomes" id="UP001595807">
    <property type="component" value="Unassembled WGS sequence"/>
</dbReference>
<evidence type="ECO:0000313" key="3">
    <source>
        <dbReference type="Proteomes" id="UP001595807"/>
    </source>
</evidence>
<keyword evidence="1" id="KW-0472">Membrane</keyword>
<dbReference type="EMBL" id="JBHRZV010000002">
    <property type="protein sequence ID" value="MFC3927137.1"/>
    <property type="molecule type" value="Genomic_DNA"/>
</dbReference>
<keyword evidence="1" id="KW-0812">Transmembrane</keyword>
<organism evidence="2 3">
    <name type="scientific">Streptococcus caprae</name>
    <dbReference type="NCBI Taxonomy" id="1640501"/>
    <lineage>
        <taxon>Bacteria</taxon>
        <taxon>Bacillati</taxon>
        <taxon>Bacillota</taxon>
        <taxon>Bacilli</taxon>
        <taxon>Lactobacillales</taxon>
        <taxon>Streptococcaceae</taxon>
        <taxon>Streptococcus</taxon>
    </lineage>
</organism>
<evidence type="ECO:0008006" key="4">
    <source>
        <dbReference type="Google" id="ProtNLM"/>
    </source>
</evidence>
<evidence type="ECO:0000256" key="1">
    <source>
        <dbReference type="SAM" id="Phobius"/>
    </source>
</evidence>
<dbReference type="RefSeq" id="WP_380424309.1">
    <property type="nucleotide sequence ID" value="NZ_JBHRZV010000002.1"/>
</dbReference>
<name>A0ABV8CT28_9STRE</name>
<protein>
    <recommendedName>
        <fullName evidence="4">DUF5067 domain-containing protein</fullName>
    </recommendedName>
</protein>
<gene>
    <name evidence="2" type="ORF">ACFORF_00620</name>
</gene>
<reference evidence="3" key="1">
    <citation type="journal article" date="2019" name="Int. J. Syst. Evol. Microbiol.">
        <title>The Global Catalogue of Microorganisms (GCM) 10K type strain sequencing project: providing services to taxonomists for standard genome sequencing and annotation.</title>
        <authorList>
            <consortium name="The Broad Institute Genomics Platform"/>
            <consortium name="The Broad Institute Genome Sequencing Center for Infectious Disease"/>
            <person name="Wu L."/>
            <person name="Ma J."/>
        </authorList>
    </citation>
    <scope>NUCLEOTIDE SEQUENCE [LARGE SCALE GENOMIC DNA]</scope>
    <source>
        <strain evidence="3">CCUG 67170</strain>
    </source>
</reference>
<accession>A0ABV8CT28</accession>
<keyword evidence="3" id="KW-1185">Reference proteome</keyword>